<evidence type="ECO:0000256" key="1">
    <source>
        <dbReference type="SAM" id="Phobius"/>
    </source>
</evidence>
<dbReference type="Proteomes" id="UP000178606">
    <property type="component" value="Unassembled WGS sequence"/>
</dbReference>
<name>A0A1F6C998_HANXR</name>
<reference evidence="2 3" key="1">
    <citation type="journal article" date="2016" name="Nat. Commun.">
        <title>Thousands of microbial genomes shed light on interconnected biogeochemical processes in an aquifer system.</title>
        <authorList>
            <person name="Anantharaman K."/>
            <person name="Brown C.T."/>
            <person name="Hug L.A."/>
            <person name="Sharon I."/>
            <person name="Castelle C.J."/>
            <person name="Probst A.J."/>
            <person name="Thomas B.C."/>
            <person name="Singh A."/>
            <person name="Wilkins M.J."/>
            <person name="Karaoz U."/>
            <person name="Brodie E.L."/>
            <person name="Williams K.H."/>
            <person name="Hubbard S.S."/>
            <person name="Banfield J.F."/>
        </authorList>
    </citation>
    <scope>NUCLEOTIDE SEQUENCE [LARGE SCALE GENOMIC DNA]</scope>
    <source>
        <strain evidence="3">RIFCSPLOWO2_12_FULL_64_10</strain>
    </source>
</reference>
<evidence type="ECO:0000313" key="3">
    <source>
        <dbReference type="Proteomes" id="UP000178606"/>
    </source>
</evidence>
<feature type="transmembrane region" description="Helical" evidence="1">
    <location>
        <begin position="116"/>
        <end position="136"/>
    </location>
</feature>
<keyword evidence="1" id="KW-0812">Transmembrane</keyword>
<dbReference type="AlphaFoldDB" id="A0A1F6C998"/>
<protein>
    <submittedName>
        <fullName evidence="2">Uncharacterized protein</fullName>
    </submittedName>
</protein>
<evidence type="ECO:0000313" key="2">
    <source>
        <dbReference type="EMBL" id="OGG45756.1"/>
    </source>
</evidence>
<dbReference type="InterPro" id="IPR046548">
    <property type="entry name" value="DUF6804"/>
</dbReference>
<dbReference type="EMBL" id="MFKF01000366">
    <property type="protein sequence ID" value="OGG45756.1"/>
    <property type="molecule type" value="Genomic_DNA"/>
</dbReference>
<feature type="transmembrane region" description="Helical" evidence="1">
    <location>
        <begin position="61"/>
        <end position="79"/>
    </location>
</feature>
<accession>A0A1F6C998</accession>
<proteinExistence type="predicted"/>
<comment type="caution">
    <text evidence="2">The sequence shown here is derived from an EMBL/GenBank/DDBJ whole genome shotgun (WGS) entry which is preliminary data.</text>
</comment>
<keyword evidence="1" id="KW-0472">Membrane</keyword>
<feature type="transmembrane region" description="Helical" evidence="1">
    <location>
        <begin position="12"/>
        <end position="32"/>
    </location>
</feature>
<feature type="transmembrane region" description="Helical" evidence="1">
    <location>
        <begin position="85"/>
        <end position="104"/>
    </location>
</feature>
<organism evidence="2 3">
    <name type="scientific">Handelsmanbacteria sp. (strain RIFCSPLOWO2_12_FULL_64_10)</name>
    <dbReference type="NCBI Taxonomy" id="1817868"/>
    <lineage>
        <taxon>Bacteria</taxon>
        <taxon>Candidatus Handelsmaniibacteriota</taxon>
    </lineage>
</organism>
<sequence>MDSLFDALEQRPHFFPCLFSALLLLVGLGSWSSTYYTLVYWVTMIIPSGVALLALFWRQFVWVPGLIFLALIFNPIEHFSLGVTLWKVMDVIGGGYMLTVAVAIKKPGAKRESSDSLIAPVTAFALSLVFLIYALWKL</sequence>
<gene>
    <name evidence="2" type="ORF">A3F84_12195</name>
</gene>
<keyword evidence="1" id="KW-1133">Transmembrane helix</keyword>
<dbReference type="Pfam" id="PF20619">
    <property type="entry name" value="DUF6804"/>
    <property type="match status" value="1"/>
</dbReference>